<feature type="transmembrane region" description="Helical" evidence="7">
    <location>
        <begin position="167"/>
        <end position="189"/>
    </location>
</feature>
<feature type="transmembrane region" description="Helical" evidence="7">
    <location>
        <begin position="83"/>
        <end position="102"/>
    </location>
</feature>
<dbReference type="STRING" id="60172.A0A1V6RI23"/>
<dbReference type="AlphaFoldDB" id="A0A1V6RI23"/>
<evidence type="ECO:0000313" key="9">
    <source>
        <dbReference type="EMBL" id="OQE01461.1"/>
    </source>
</evidence>
<keyword evidence="10" id="KW-1185">Reference proteome</keyword>
<feature type="transmembrane region" description="Helical" evidence="7">
    <location>
        <begin position="51"/>
        <end position="71"/>
    </location>
</feature>
<keyword evidence="5 7" id="KW-1133">Transmembrane helix</keyword>
<feature type="transmembrane region" description="Helical" evidence="7">
    <location>
        <begin position="138"/>
        <end position="155"/>
    </location>
</feature>
<dbReference type="GO" id="GO:0016020">
    <property type="term" value="C:membrane"/>
    <property type="evidence" value="ECO:0007669"/>
    <property type="project" value="UniProtKB-SubCell"/>
</dbReference>
<dbReference type="PANTHER" id="PTHR48022">
    <property type="entry name" value="PLASTIDIC GLUCOSE TRANSPORTER 4"/>
    <property type="match status" value="1"/>
</dbReference>
<dbReference type="Gene3D" id="1.20.1250.20">
    <property type="entry name" value="MFS general substrate transporter like domains"/>
    <property type="match status" value="1"/>
</dbReference>
<feature type="transmembrane region" description="Helical" evidence="7">
    <location>
        <begin position="263"/>
        <end position="284"/>
    </location>
</feature>
<evidence type="ECO:0000256" key="6">
    <source>
        <dbReference type="ARBA" id="ARBA00023136"/>
    </source>
</evidence>
<dbReference type="InterPro" id="IPR005828">
    <property type="entry name" value="MFS_sugar_transport-like"/>
</dbReference>
<dbReference type="EMBL" id="MDYO01000004">
    <property type="protein sequence ID" value="OQE01461.1"/>
    <property type="molecule type" value="Genomic_DNA"/>
</dbReference>
<feature type="transmembrane region" description="Helical" evidence="7">
    <location>
        <begin position="358"/>
        <end position="382"/>
    </location>
</feature>
<reference evidence="10" key="1">
    <citation type="journal article" date="2017" name="Nat. Microbiol.">
        <title>Global analysis of biosynthetic gene clusters reveals vast potential of secondary metabolite production in Penicillium species.</title>
        <authorList>
            <person name="Nielsen J.C."/>
            <person name="Grijseels S."/>
            <person name="Prigent S."/>
            <person name="Ji B."/>
            <person name="Dainat J."/>
            <person name="Nielsen K.F."/>
            <person name="Frisvad J.C."/>
            <person name="Workman M."/>
            <person name="Nielsen J."/>
        </authorList>
    </citation>
    <scope>NUCLEOTIDE SEQUENCE [LARGE SCALE GENOMIC DNA]</scope>
    <source>
        <strain evidence="10">IBT 29525</strain>
    </source>
</reference>
<accession>A0A1V6RI23</accession>
<dbReference type="Proteomes" id="UP000191612">
    <property type="component" value="Unassembled WGS sequence"/>
</dbReference>
<feature type="domain" description="Major facilitator superfamily (MFS) profile" evidence="8">
    <location>
        <begin position="13"/>
        <end position="385"/>
    </location>
</feature>
<dbReference type="InterPro" id="IPR036259">
    <property type="entry name" value="MFS_trans_sf"/>
</dbReference>
<feature type="transmembrane region" description="Helical" evidence="7">
    <location>
        <begin position="12"/>
        <end position="31"/>
    </location>
</feature>
<dbReference type="Pfam" id="PF00083">
    <property type="entry name" value="Sugar_tr"/>
    <property type="match status" value="1"/>
</dbReference>
<dbReference type="PANTHER" id="PTHR48022:SF2">
    <property type="entry name" value="PLASTIDIC GLUCOSE TRANSPORTER 4"/>
    <property type="match status" value="1"/>
</dbReference>
<dbReference type="GO" id="GO:0005351">
    <property type="term" value="F:carbohydrate:proton symporter activity"/>
    <property type="evidence" value="ECO:0007669"/>
    <property type="project" value="TreeGrafter"/>
</dbReference>
<evidence type="ECO:0000256" key="4">
    <source>
        <dbReference type="ARBA" id="ARBA00022692"/>
    </source>
</evidence>
<feature type="transmembrane region" description="Helical" evidence="7">
    <location>
        <begin position="296"/>
        <end position="315"/>
    </location>
</feature>
<proteinExistence type="inferred from homology"/>
<comment type="subcellular location">
    <subcellularLocation>
        <location evidence="1">Membrane</location>
        <topology evidence="1">Multi-pass membrane protein</topology>
    </subcellularLocation>
</comment>
<sequence length="385" mass="42330">MKALRGKALYRVMRFCCCMAFGLYGYDAGVLGGVQETRPFREALGNPTGPYIIPMVASSYTLAATVCALAVSWLGMPLGRRGCIVMGDVLVIAGGILQASSWSVPQIIVGRVICFISCAVPTYMAEMSLTEKERGPEVAFQCIFLVSGCAFAYWVDFGFTRLDNQVSWRIPIGFQAVLGAVSGVGMFLLPDTPRWYYVRGRLEEGDEVLSRLFDRSVLDSDVQTMRESILASLELESEETKTLNPLDLFWDRTNLRVGRRLRIAFLILSVQQMMGINVAVYYSVTIFAQIGLSSTLSQLLAAVMNTIFAIGSLFLPSTIERFGRRNILMYSAGGLTVCLSIFVAMIGSPGPTLAKQWVAVAAIIVYNLIFGYGWIGVCWLYGPET</sequence>
<evidence type="ECO:0000313" key="10">
    <source>
        <dbReference type="Proteomes" id="UP000191612"/>
    </source>
</evidence>
<evidence type="ECO:0000256" key="7">
    <source>
        <dbReference type="SAM" id="Phobius"/>
    </source>
</evidence>
<dbReference type="PROSITE" id="PS50850">
    <property type="entry name" value="MFS"/>
    <property type="match status" value="1"/>
</dbReference>
<dbReference type="InterPro" id="IPR020846">
    <property type="entry name" value="MFS_dom"/>
</dbReference>
<evidence type="ECO:0000259" key="8">
    <source>
        <dbReference type="PROSITE" id="PS50850"/>
    </source>
</evidence>
<dbReference type="InterPro" id="IPR050360">
    <property type="entry name" value="MFS_Sugar_Transporters"/>
</dbReference>
<organism evidence="9 10">
    <name type="scientific">Penicillium solitum</name>
    <dbReference type="NCBI Taxonomy" id="60172"/>
    <lineage>
        <taxon>Eukaryota</taxon>
        <taxon>Fungi</taxon>
        <taxon>Dikarya</taxon>
        <taxon>Ascomycota</taxon>
        <taxon>Pezizomycotina</taxon>
        <taxon>Eurotiomycetes</taxon>
        <taxon>Eurotiomycetidae</taxon>
        <taxon>Eurotiales</taxon>
        <taxon>Aspergillaceae</taxon>
        <taxon>Penicillium</taxon>
    </lineage>
</organism>
<feature type="transmembrane region" description="Helical" evidence="7">
    <location>
        <begin position="327"/>
        <end position="346"/>
    </location>
</feature>
<keyword evidence="3" id="KW-0813">Transport</keyword>
<evidence type="ECO:0000256" key="3">
    <source>
        <dbReference type="ARBA" id="ARBA00022448"/>
    </source>
</evidence>
<keyword evidence="4 7" id="KW-0812">Transmembrane</keyword>
<evidence type="ECO:0000256" key="2">
    <source>
        <dbReference type="ARBA" id="ARBA00010992"/>
    </source>
</evidence>
<comment type="caution">
    <text evidence="9">The sequence shown here is derived from an EMBL/GenBank/DDBJ whole genome shotgun (WGS) entry which is preliminary data.</text>
</comment>
<dbReference type="SUPFAM" id="SSF103473">
    <property type="entry name" value="MFS general substrate transporter"/>
    <property type="match status" value="1"/>
</dbReference>
<feature type="transmembrane region" description="Helical" evidence="7">
    <location>
        <begin position="108"/>
        <end position="126"/>
    </location>
</feature>
<evidence type="ECO:0000256" key="5">
    <source>
        <dbReference type="ARBA" id="ARBA00022989"/>
    </source>
</evidence>
<name>A0A1V6RI23_9EURO</name>
<evidence type="ECO:0000256" key="1">
    <source>
        <dbReference type="ARBA" id="ARBA00004141"/>
    </source>
</evidence>
<protein>
    <recommendedName>
        <fullName evidence="8">Major facilitator superfamily (MFS) profile domain-containing protein</fullName>
    </recommendedName>
</protein>
<dbReference type="PRINTS" id="PR00171">
    <property type="entry name" value="SUGRTRNSPORT"/>
</dbReference>
<dbReference type="InterPro" id="IPR003663">
    <property type="entry name" value="Sugar/inositol_transpt"/>
</dbReference>
<comment type="similarity">
    <text evidence="2">Belongs to the major facilitator superfamily. Sugar transporter (TC 2.A.1.1) family.</text>
</comment>
<keyword evidence="6 7" id="KW-0472">Membrane</keyword>
<gene>
    <name evidence="9" type="ORF">PENSOL_c004G08956</name>
</gene>